<dbReference type="SMART" id="SM00044">
    <property type="entry name" value="CYCc"/>
    <property type="match status" value="1"/>
</dbReference>
<dbReference type="PROSITE" id="PS50011">
    <property type="entry name" value="PROTEIN_KINASE_DOM"/>
    <property type="match status" value="1"/>
</dbReference>
<dbReference type="Gene3D" id="3.30.200.20">
    <property type="entry name" value="Phosphorylase Kinase, domain 1"/>
    <property type="match status" value="1"/>
</dbReference>
<feature type="domain" description="Protein kinase" evidence="2">
    <location>
        <begin position="9"/>
        <end position="281"/>
    </location>
</feature>
<dbReference type="CDD" id="cd00130">
    <property type="entry name" value="PAS"/>
    <property type="match status" value="1"/>
</dbReference>
<protein>
    <submittedName>
        <fullName evidence="6">AAA family ATPase</fullName>
    </submittedName>
</protein>
<dbReference type="EMBL" id="CP098611">
    <property type="protein sequence ID" value="USR91473.1"/>
    <property type="molecule type" value="Genomic_DNA"/>
</dbReference>
<dbReference type="InterPro" id="IPR029016">
    <property type="entry name" value="GAF-like_dom_sf"/>
</dbReference>
<dbReference type="InterPro" id="IPR011009">
    <property type="entry name" value="Kinase-like_dom_sf"/>
</dbReference>
<dbReference type="InterPro" id="IPR041664">
    <property type="entry name" value="AAA_16"/>
</dbReference>
<dbReference type="Gene3D" id="1.10.510.10">
    <property type="entry name" value="Transferase(Phosphotransferase) domain 1"/>
    <property type="match status" value="1"/>
</dbReference>
<sequence length="1912" mass="213799">MAIPLIPGYSISTILHNSSKTRVYRAERDQDGQAVVLKVLKPDQDGGLYDCHRYEREYEILKSLNLEGVVKAYDLISHRRLPILILEDYGGLSLSQWYLQQPTNSWTHCLRIAEEIALIVADVHRCGVIHKDLNPANILIHPETGQLKLIDFGISSRFRREQPNLTPPQSLEGTLPYCSPEQTGRMNRVLDSRSDLYSLGVLFYELCTGTLPFEHPDPLELVHCHIAQPPPTPEAPGLPPLVAQIILKLLAKNAEDRYQTARGLAEDLRRCRQAYEQHQSIDPFPLGSTDRCDRLQIPEKLYGRDLELQRLQQAFDHSLGDQRNPDITAAASLLLVTGPSGMGKSRLVQEIYAPITAARGYFARGKFDQLQRAIPYAGLTQALSDLVDHLLLEGDDQVQIWRDKLKTALGHNAQIAVKLVPNLAFILGEVTSVPELPASQSLERFNFVIENLLRVFSQPEHPLILFLDDVQWADADSLKLLQRVLLNEQGFAFLPIVAYRNDEVGRTHPLAVLLDYLEQSGVFIEQLELQPLDLKAVTELIAAALEQTLEQVSLLAQVIERKTSGNPFFITTLLTTLYEDGIIRFNDRHDDRATVNPWCWDLAEVDQHLADNLVDLVIANFRKLPPETQQLLELAACVGNDFNLDRLSSLTQDSVAVIIQTLLPAIEARFVIVDTQSQREGRVNPYHFAHDRLQEAAYVSMEANRRIKTHWQIGQILLSELACGNSQATYFEIADHLNLGLPQVDDPNDFTQVSRCNILAARQARSAAAYPAAANYLAVARELEGDELWQQDYSFALTLYRNSVEAEYLCSHYDQAAQLAQQVHQQAQTVLDRVPVWEIEIQFHSVQNQMQQAIALGQAALDHLGITVLDEAPDLGEIEQWDALPQLRDATAQAALRIGLVLFSPMCISSPEQLAPLNWTMLDLCWRHGNCAEGAFAYAFCGLILGTQTLDIQRGYAFGELAQRVLDRYPNPAVDCKVLELFHAFIHHWQRPLKFALTGLRETIQIGLQTGDLEFTGYAILHYGSNLLLSGEPLSRVEEEQRDLIALLRRFNQTFSLAYASLWTQMTLNLQGHNANPRDLAGELFDAAPQQAQWEEDKTHAGLYNLHLVQGMLLYLLRGDGRAALTAFEQARLYVNAMAGLLPALELPFYEALAALRVYPDASEAQQQLLWTRILEQRDSLERWAEASPSTFAHKRDLVVAEIARLSGDILTAEVAYEQAIEGAALGEFLHEEALAWELAGDFYRGRGRTRIAQAYLQSAYDTYRRWQAPAKLAQLEADYPLDWFTSSSSKTTTQTTRLTSTGSQSGALDLTAVVKAAQAIAQEIELDRLLATLMRTVLTSAGAQWGALVLPPGKTRPNWTIAVEGRLSDELEPEQVQVEERPLNGTLATSIVYYVARTQKPVVLMDARSEGRFAQDPYLLSQQPRSLLCYPLRHQNELIGVVYLENNLTPGAFTVERIELLQLLSGQAAIALTNAQLYQEIRNSEQQLKQFLGAMPVGVFVVDAQGQPYYANHTAERLLGKGIVAKSLPGDLAQIYHAYRASDGNPYPSEALPLIRALRGDCSAIDDLEVDNGQRRVPLEVWGTPIFDGKGEVLYGLTAFQDISERRQAEADRRAFADHLSALNQAHARFVPQQFLQLLNKQSILDVDLGDRLQREMSVLFADIRKFTTRSEQLSPKETFAFLNHFLSQIGPVIQDHQGFIDKYLGDGIMALFSGGADSAVQGAIAILQQLAHFNRENPHIEPIELGIGIHTGPLMLGIVGETNRLDGTAIGDTVNLAARLEQLTKDYGAPLLISQRTVEGLAHPQGYRLRRLGVVTVRGKSRRTTLYEVFDGDSEALRQQKQETLATFTQAVQAYEQQQWTEAIAGFEVCLTTCPEDSVARRYCDRARRAQQQAIQGSKIANPLAQPQGF</sequence>
<evidence type="ECO:0000259" key="4">
    <source>
        <dbReference type="PROSITE" id="PS50113"/>
    </source>
</evidence>
<dbReference type="Gene3D" id="3.40.50.300">
    <property type="entry name" value="P-loop containing nucleotide triphosphate hydrolases"/>
    <property type="match status" value="1"/>
</dbReference>
<dbReference type="InterPro" id="IPR035965">
    <property type="entry name" value="PAS-like_dom_sf"/>
</dbReference>
<dbReference type="CDD" id="cd07302">
    <property type="entry name" value="CHD"/>
    <property type="match status" value="1"/>
</dbReference>
<name>A0ABY5ATK5_9CYAN</name>
<comment type="subcellular location">
    <subcellularLocation>
        <location evidence="1">Membrane</location>
        <topology evidence="1">Single-pass membrane protein</topology>
    </subcellularLocation>
</comment>
<dbReference type="InterPro" id="IPR000700">
    <property type="entry name" value="PAS-assoc_C"/>
</dbReference>
<dbReference type="InterPro" id="IPR000014">
    <property type="entry name" value="PAS"/>
</dbReference>
<dbReference type="SMART" id="SM00065">
    <property type="entry name" value="GAF"/>
    <property type="match status" value="1"/>
</dbReference>
<feature type="domain" description="PAS" evidence="3">
    <location>
        <begin position="1485"/>
        <end position="1521"/>
    </location>
</feature>
<proteinExistence type="predicted"/>
<dbReference type="Gene3D" id="3.30.70.1230">
    <property type="entry name" value="Nucleotide cyclase"/>
    <property type="match status" value="1"/>
</dbReference>
<gene>
    <name evidence="6" type="ORF">NEA10_01705</name>
</gene>
<accession>A0ABY5ATK5</accession>
<dbReference type="Pfam" id="PF00211">
    <property type="entry name" value="Guanylate_cyc"/>
    <property type="match status" value="1"/>
</dbReference>
<dbReference type="SUPFAM" id="SSF56112">
    <property type="entry name" value="Protein kinase-like (PK-like)"/>
    <property type="match status" value="1"/>
</dbReference>
<dbReference type="Proteomes" id="UP001056708">
    <property type="component" value="Chromosome"/>
</dbReference>
<dbReference type="InterPro" id="IPR003018">
    <property type="entry name" value="GAF"/>
</dbReference>
<keyword evidence="7" id="KW-1185">Reference proteome</keyword>
<dbReference type="InterPro" id="IPR029787">
    <property type="entry name" value="Nucleotide_cyclase"/>
</dbReference>
<evidence type="ECO:0000313" key="7">
    <source>
        <dbReference type="Proteomes" id="UP001056708"/>
    </source>
</evidence>
<evidence type="ECO:0000259" key="2">
    <source>
        <dbReference type="PROSITE" id="PS50011"/>
    </source>
</evidence>
<dbReference type="SUPFAM" id="SSF55785">
    <property type="entry name" value="PYP-like sensor domain (PAS domain)"/>
    <property type="match status" value="1"/>
</dbReference>
<feature type="domain" description="PAC" evidence="4">
    <location>
        <begin position="1564"/>
        <end position="1616"/>
    </location>
</feature>
<dbReference type="Pfam" id="PF08448">
    <property type="entry name" value="PAS_4"/>
    <property type="match status" value="1"/>
</dbReference>
<organism evidence="6 7">
    <name type="scientific">Phormidium yuhuli AB48</name>
    <dbReference type="NCBI Taxonomy" id="2940671"/>
    <lineage>
        <taxon>Bacteria</taxon>
        <taxon>Bacillati</taxon>
        <taxon>Cyanobacteriota</taxon>
        <taxon>Cyanophyceae</taxon>
        <taxon>Oscillatoriophycideae</taxon>
        <taxon>Oscillatoriales</taxon>
        <taxon>Oscillatoriaceae</taxon>
        <taxon>Phormidium</taxon>
        <taxon>Phormidium yuhuli</taxon>
    </lineage>
</organism>
<dbReference type="PROSITE" id="PS50112">
    <property type="entry name" value="PAS"/>
    <property type="match status" value="1"/>
</dbReference>
<dbReference type="PROSITE" id="PS50125">
    <property type="entry name" value="GUANYLATE_CYCLASE_2"/>
    <property type="match status" value="1"/>
</dbReference>
<dbReference type="SUPFAM" id="SSF55073">
    <property type="entry name" value="Nucleotide cyclase"/>
    <property type="match status" value="1"/>
</dbReference>
<dbReference type="InterPro" id="IPR013656">
    <property type="entry name" value="PAS_4"/>
</dbReference>
<evidence type="ECO:0000256" key="1">
    <source>
        <dbReference type="ARBA" id="ARBA00004167"/>
    </source>
</evidence>
<dbReference type="SUPFAM" id="SSF52540">
    <property type="entry name" value="P-loop containing nucleoside triphosphate hydrolases"/>
    <property type="match status" value="1"/>
</dbReference>
<evidence type="ECO:0000313" key="6">
    <source>
        <dbReference type="EMBL" id="USR91473.1"/>
    </source>
</evidence>
<dbReference type="Pfam" id="PF00069">
    <property type="entry name" value="Pkinase"/>
    <property type="match status" value="1"/>
</dbReference>
<dbReference type="Pfam" id="PF01590">
    <property type="entry name" value="GAF"/>
    <property type="match status" value="1"/>
</dbReference>
<dbReference type="PANTHER" id="PTHR43642:SF1">
    <property type="entry name" value="HYBRID SIGNAL TRANSDUCTION HISTIDINE KINASE G"/>
    <property type="match status" value="1"/>
</dbReference>
<dbReference type="PROSITE" id="PS50113">
    <property type="entry name" value="PAC"/>
    <property type="match status" value="1"/>
</dbReference>
<dbReference type="CDD" id="cd14014">
    <property type="entry name" value="STKc_PknB_like"/>
    <property type="match status" value="1"/>
</dbReference>
<dbReference type="Gene3D" id="3.30.450.20">
    <property type="entry name" value="PAS domain"/>
    <property type="match status" value="1"/>
</dbReference>
<dbReference type="RefSeq" id="WP_252663493.1">
    <property type="nucleotide sequence ID" value="NZ_CP098611.1"/>
</dbReference>
<reference evidence="6" key="1">
    <citation type="submission" date="2022-06" db="EMBL/GenBank/DDBJ databases">
        <title>Genome sequence of Phormidium yuhuli AB48 isolated from an industrial photobioreactor environment.</title>
        <authorList>
            <person name="Qiu Y."/>
            <person name="Noonan A.J.C."/>
            <person name="Dofher K."/>
            <person name="Koch M."/>
            <person name="Kieft B."/>
            <person name="Lin X."/>
            <person name="Ziels R.M."/>
            <person name="Hallam S.J."/>
        </authorList>
    </citation>
    <scope>NUCLEOTIDE SEQUENCE</scope>
    <source>
        <strain evidence="6">AB48</strain>
    </source>
</reference>
<dbReference type="InterPro" id="IPR000719">
    <property type="entry name" value="Prot_kinase_dom"/>
</dbReference>
<dbReference type="SUPFAM" id="SSF55781">
    <property type="entry name" value="GAF domain-like"/>
    <property type="match status" value="1"/>
</dbReference>
<evidence type="ECO:0000259" key="3">
    <source>
        <dbReference type="PROSITE" id="PS50112"/>
    </source>
</evidence>
<dbReference type="PANTHER" id="PTHR43642">
    <property type="entry name" value="HYBRID SIGNAL TRANSDUCTION HISTIDINE KINASE G"/>
    <property type="match status" value="1"/>
</dbReference>
<dbReference type="Gene3D" id="3.30.450.40">
    <property type="match status" value="1"/>
</dbReference>
<dbReference type="InterPro" id="IPR027417">
    <property type="entry name" value="P-loop_NTPase"/>
</dbReference>
<evidence type="ECO:0000259" key="5">
    <source>
        <dbReference type="PROSITE" id="PS50125"/>
    </source>
</evidence>
<dbReference type="InterPro" id="IPR053159">
    <property type="entry name" value="Hybrid_Histidine_Kinase"/>
</dbReference>
<dbReference type="InterPro" id="IPR001054">
    <property type="entry name" value="A/G_cyclase"/>
</dbReference>
<dbReference type="Pfam" id="PF13191">
    <property type="entry name" value="AAA_16"/>
    <property type="match status" value="1"/>
</dbReference>
<feature type="domain" description="Guanylate cyclase" evidence="5">
    <location>
        <begin position="1659"/>
        <end position="1783"/>
    </location>
</feature>